<organism evidence="2 3">
    <name type="scientific">Camelina sativa</name>
    <name type="common">False flax</name>
    <name type="synonym">Myagrum sativum</name>
    <dbReference type="NCBI Taxonomy" id="90675"/>
    <lineage>
        <taxon>Eukaryota</taxon>
        <taxon>Viridiplantae</taxon>
        <taxon>Streptophyta</taxon>
        <taxon>Embryophyta</taxon>
        <taxon>Tracheophyta</taxon>
        <taxon>Spermatophyta</taxon>
        <taxon>Magnoliopsida</taxon>
        <taxon>eudicotyledons</taxon>
        <taxon>Gunneridae</taxon>
        <taxon>Pentapetalae</taxon>
        <taxon>rosids</taxon>
        <taxon>malvids</taxon>
        <taxon>Brassicales</taxon>
        <taxon>Brassicaceae</taxon>
        <taxon>Camelineae</taxon>
        <taxon>Camelina</taxon>
    </lineage>
</organism>
<name>A0ABM0XDS2_CAMSA</name>
<gene>
    <name evidence="3" type="primary">LOC104762751</name>
</gene>
<evidence type="ECO:0000256" key="1">
    <source>
        <dbReference type="SAM" id="MobiDB-lite"/>
    </source>
</evidence>
<sequence>MSIPDSNSSASVTVSPSLSTASATPARPVNTNTPPSPSYPPPAQPPPPPSQPSPVPPPPTPPTYRPVVHLRHPVPLQQAHNNLYAQSIPNLRPNQDPSAVLYPFAPPGRGREFSARTVRGFVADQSGYPPRPGMVYNHLQYGPAQIESMMQYMKESRPQIPQLPRLGAGSPVVSGPRRGSPQFLQPRLSSGKIIGENASRNFESDLVDWSLSRSVYDCVAPPRASILDTSSNRKARSRDGALVLIRGRKVRITEGASLYSLGRSWLKNGSHVGIQSQRTGIMKSLPKPLPVDMTETSGPDDPADEDVVDEEAVEELTEKDLLKGHIERAKKIRARLKEERLRKIKRYKERIALLLPQSEE</sequence>
<dbReference type="Proteomes" id="UP000694864">
    <property type="component" value="Chromosome 3"/>
</dbReference>
<reference evidence="2" key="1">
    <citation type="journal article" date="2014" name="Nat. Commun.">
        <title>The emerging biofuel crop Camelina sativa retains a highly undifferentiated hexaploid genome structure.</title>
        <authorList>
            <person name="Kagale S."/>
            <person name="Koh C."/>
            <person name="Nixon J."/>
            <person name="Bollina V."/>
            <person name="Clarke W.E."/>
            <person name="Tuteja R."/>
            <person name="Spillane C."/>
            <person name="Robinson S.J."/>
            <person name="Links M.G."/>
            <person name="Clarke C."/>
            <person name="Higgins E.E."/>
            <person name="Huebert T."/>
            <person name="Sharpe A.G."/>
            <person name="Parkin I.A."/>
        </authorList>
    </citation>
    <scope>NUCLEOTIDE SEQUENCE [LARGE SCALE GENOMIC DNA]</scope>
    <source>
        <strain evidence="2">cv. DH55</strain>
    </source>
</reference>
<dbReference type="PANTHER" id="PTHR37173:SF3">
    <property type="entry name" value="HYDROXYPROLINE-RICH GLYCOPROTEIN FAMILY PROTEIN"/>
    <property type="match status" value="1"/>
</dbReference>
<proteinExistence type="predicted"/>
<feature type="compositionally biased region" description="Low complexity" evidence="1">
    <location>
        <begin position="1"/>
        <end position="33"/>
    </location>
</feature>
<reference evidence="3" key="2">
    <citation type="submission" date="2025-08" db="UniProtKB">
        <authorList>
            <consortium name="RefSeq"/>
        </authorList>
    </citation>
    <scope>IDENTIFICATION</scope>
    <source>
        <tissue evidence="3">Leaf</tissue>
    </source>
</reference>
<feature type="region of interest" description="Disordered" evidence="1">
    <location>
        <begin position="1"/>
        <end position="67"/>
    </location>
</feature>
<evidence type="ECO:0000313" key="3">
    <source>
        <dbReference type="RefSeq" id="XP_010484415.1"/>
    </source>
</evidence>
<dbReference type="InterPro" id="IPR028226">
    <property type="entry name" value="LIN37"/>
</dbReference>
<keyword evidence="2" id="KW-1185">Reference proteome</keyword>
<evidence type="ECO:0000313" key="2">
    <source>
        <dbReference type="Proteomes" id="UP000694864"/>
    </source>
</evidence>
<dbReference type="RefSeq" id="XP_010484415.1">
    <property type="nucleotide sequence ID" value="XM_010486113.2"/>
</dbReference>
<dbReference type="PANTHER" id="PTHR37173">
    <property type="entry name" value="HYDROXYPROLINE-RICH GLYCOPROTEIN FAMILY PROTEIN"/>
    <property type="match status" value="1"/>
</dbReference>
<dbReference type="Pfam" id="PF15306">
    <property type="entry name" value="LIN37"/>
    <property type="match status" value="1"/>
</dbReference>
<accession>A0ABM0XDS2</accession>
<dbReference type="GeneID" id="104762751"/>
<feature type="compositionally biased region" description="Pro residues" evidence="1">
    <location>
        <begin position="34"/>
        <end position="64"/>
    </location>
</feature>
<protein>
    <submittedName>
        <fullName evidence="3">Formin-like protein 7 isoform X2</fullName>
    </submittedName>
</protein>